<protein>
    <submittedName>
        <fullName evidence="2">Uncharacterized protein</fullName>
    </submittedName>
</protein>
<keyword evidence="1" id="KW-0732">Signal</keyword>
<feature type="chain" id="PRO_5046489245" evidence="1">
    <location>
        <begin position="23"/>
        <end position="173"/>
    </location>
</feature>
<name>A0ABZ3IY48_SPOA4</name>
<gene>
    <name evidence="2" type="ORF">SPACI_010040</name>
</gene>
<evidence type="ECO:0000313" key="2">
    <source>
        <dbReference type="EMBL" id="XFO71004.1"/>
    </source>
</evidence>
<proteinExistence type="predicted"/>
<dbReference type="EMBL" id="CP155571">
    <property type="protein sequence ID" value="XFO71004.1"/>
    <property type="molecule type" value="Genomic_DNA"/>
</dbReference>
<evidence type="ECO:0000313" key="3">
    <source>
        <dbReference type="Proteomes" id="UP000216052"/>
    </source>
</evidence>
<reference evidence="2" key="1">
    <citation type="submission" date="2024-05" db="EMBL/GenBank/DDBJ databases">
        <title>Isolation and characterization of Sporomusa carbonis sp. nov., a carboxydotrophic hydrogenogen in the genus of Sporomusa isolated from a charcoal burning pile.</title>
        <authorList>
            <person name="Boeer T."/>
            <person name="Rosenbaum F."/>
            <person name="Eysell L."/>
            <person name="Mueller V."/>
            <person name="Daniel R."/>
            <person name="Poehlein A."/>
        </authorList>
    </citation>
    <scope>NUCLEOTIDE SEQUENCE [LARGE SCALE GENOMIC DNA]</scope>
    <source>
        <strain evidence="2">DSM 3132</strain>
    </source>
</reference>
<dbReference type="RefSeq" id="WP_093793608.1">
    <property type="nucleotide sequence ID" value="NZ_CP155571.1"/>
</dbReference>
<evidence type="ECO:0000256" key="1">
    <source>
        <dbReference type="SAM" id="SignalP"/>
    </source>
</evidence>
<organism evidence="2 3">
    <name type="scientific">Sporomusa acidovorans (strain ATCC 49682 / DSM 3132 / Mol)</name>
    <dbReference type="NCBI Taxonomy" id="1123286"/>
    <lineage>
        <taxon>Bacteria</taxon>
        <taxon>Bacillati</taxon>
        <taxon>Bacillota</taxon>
        <taxon>Negativicutes</taxon>
        <taxon>Selenomonadales</taxon>
        <taxon>Sporomusaceae</taxon>
        <taxon>Sporomusa</taxon>
    </lineage>
</organism>
<keyword evidence="3" id="KW-1185">Reference proteome</keyword>
<dbReference type="Proteomes" id="UP000216052">
    <property type="component" value="Chromosome"/>
</dbReference>
<accession>A0ABZ3IY48</accession>
<sequence length="173" mass="19875">MKNLLLLALLWCMLHPGIPVWAAEQAEKSPLDWELSVRPKPTAEELERQRWSGVFANDIGLYLFDNQSLHVDETDKNLVHVLVRTIFADPKIIDKLNERYKEKLGKDDKVAASEMEMVFQLKAKRYAVTATKVVSERGIVLEDTKKTASFVAVTPKTFAESMYYIAQNYDRNQ</sequence>
<feature type="signal peptide" evidence="1">
    <location>
        <begin position="1"/>
        <end position="22"/>
    </location>
</feature>